<dbReference type="Proteomes" id="UP001519654">
    <property type="component" value="Unassembled WGS sequence"/>
</dbReference>
<comment type="similarity">
    <text evidence="1">Belongs to the carbohydrate kinase PfkB family.</text>
</comment>
<evidence type="ECO:0000256" key="1">
    <source>
        <dbReference type="ARBA" id="ARBA00010688"/>
    </source>
</evidence>
<evidence type="ECO:0000313" key="6">
    <source>
        <dbReference type="Proteomes" id="UP001519654"/>
    </source>
</evidence>
<dbReference type="PANTHER" id="PTHR43320:SF2">
    <property type="entry name" value="2-DEHYDRO-3-DEOXYGLUCONOKINASE_2-DEHYDRO-3-DEOXYGALACTONOKINASE"/>
    <property type="match status" value="1"/>
</dbReference>
<dbReference type="Pfam" id="PF00294">
    <property type="entry name" value="PfkB"/>
    <property type="match status" value="2"/>
</dbReference>
<dbReference type="GO" id="GO:0016301">
    <property type="term" value="F:kinase activity"/>
    <property type="evidence" value="ECO:0007669"/>
    <property type="project" value="UniProtKB-KW"/>
</dbReference>
<feature type="domain" description="Carbohydrate kinase PfkB" evidence="4">
    <location>
        <begin position="298"/>
        <end position="346"/>
    </location>
</feature>
<evidence type="ECO:0000256" key="2">
    <source>
        <dbReference type="ARBA" id="ARBA00022679"/>
    </source>
</evidence>
<proteinExistence type="inferred from homology"/>
<keyword evidence="6" id="KW-1185">Reference proteome</keyword>
<dbReference type="SUPFAM" id="SSF53613">
    <property type="entry name" value="Ribokinase-like"/>
    <property type="match status" value="1"/>
</dbReference>
<protein>
    <submittedName>
        <fullName evidence="5">Sugar kinase</fullName>
    </submittedName>
</protein>
<dbReference type="PANTHER" id="PTHR43320">
    <property type="entry name" value="SUGAR KINASE"/>
    <property type="match status" value="1"/>
</dbReference>
<organism evidence="5 6">
    <name type="scientific">Paractinoplanes bogorensis</name>
    <dbReference type="NCBI Taxonomy" id="1610840"/>
    <lineage>
        <taxon>Bacteria</taxon>
        <taxon>Bacillati</taxon>
        <taxon>Actinomycetota</taxon>
        <taxon>Actinomycetes</taxon>
        <taxon>Micromonosporales</taxon>
        <taxon>Micromonosporaceae</taxon>
        <taxon>Paractinoplanes</taxon>
    </lineage>
</organism>
<feature type="domain" description="Carbohydrate kinase PfkB" evidence="4">
    <location>
        <begin position="13"/>
        <end position="241"/>
    </location>
</feature>
<dbReference type="InterPro" id="IPR029056">
    <property type="entry name" value="Ribokinase-like"/>
</dbReference>
<evidence type="ECO:0000259" key="4">
    <source>
        <dbReference type="Pfam" id="PF00294"/>
    </source>
</evidence>
<evidence type="ECO:0000313" key="5">
    <source>
        <dbReference type="EMBL" id="MBU2663723.1"/>
    </source>
</evidence>
<dbReference type="InterPro" id="IPR011611">
    <property type="entry name" value="PfkB_dom"/>
</dbReference>
<reference evidence="5 6" key="1">
    <citation type="submission" date="2021-06" db="EMBL/GenBank/DDBJ databases">
        <title>Actinoplanes lichenicola sp. nov., and Actinoplanes ovalisporus sp. nov., isolated from lichen in Thailand.</title>
        <authorList>
            <person name="Saeng-In P."/>
            <person name="Kanchanasin P."/>
            <person name="Yuki M."/>
            <person name="Kudo T."/>
            <person name="Ohkuma M."/>
            <person name="Phongsopitanun W."/>
            <person name="Tanasupawat S."/>
        </authorList>
    </citation>
    <scope>NUCLEOTIDE SEQUENCE [LARGE SCALE GENOMIC DNA]</scope>
    <source>
        <strain evidence="5 6">NBRC 110975</strain>
    </source>
</reference>
<comment type="caution">
    <text evidence="5">The sequence shown here is derived from an EMBL/GenBank/DDBJ whole genome shotgun (WGS) entry which is preliminary data.</text>
</comment>
<dbReference type="InterPro" id="IPR052700">
    <property type="entry name" value="Carb_kinase_PfkB-like"/>
</dbReference>
<sequence length="365" mass="39199">MIEIRSAADCEFDIVALGEVMLRLDPGEGRIRTGRRFEAWEGGGEYNVARGMRKVFGLRAGVVTAFADNEIGRLIENLIMQGGVDTSLIRWEKYDGIGRTVRNGLNFTERGFGVRGAVGVSDRAHTAIANLRPGTIDWDDLFGRRGVRWLHCGGIFAALSGNAAAVAEEAMAAAQRHGTVVSFDLNYRPSLWAGIGGTDVAREVNTRLARHVDVMIGNEEDFTAALGFDVEHVDENLRALPIDSFAAMVGTVAEKMPWLSVVATTLRTVHSASDNDWQAIAWSPETGVLTSVARDHLAVFDRVGGGDGFASGLVYGLLEGEELQTCLELGAAHGALAMTTPGDTSMATREEVRALAAGGNARVRR</sequence>
<evidence type="ECO:0000256" key="3">
    <source>
        <dbReference type="ARBA" id="ARBA00022777"/>
    </source>
</evidence>
<keyword evidence="2" id="KW-0808">Transferase</keyword>
<dbReference type="EMBL" id="JAHKKG010000003">
    <property type="protein sequence ID" value="MBU2663723.1"/>
    <property type="molecule type" value="Genomic_DNA"/>
</dbReference>
<dbReference type="CDD" id="cd01166">
    <property type="entry name" value="KdgK"/>
    <property type="match status" value="1"/>
</dbReference>
<gene>
    <name evidence="5" type="ORF">KOI35_09405</name>
</gene>
<keyword evidence="3 5" id="KW-0418">Kinase</keyword>
<dbReference type="Gene3D" id="3.40.1190.20">
    <property type="match status" value="1"/>
</dbReference>
<accession>A0ABS5YLW9</accession>
<name>A0ABS5YLW9_9ACTN</name>
<dbReference type="RefSeq" id="WP_215785702.1">
    <property type="nucleotide sequence ID" value="NZ_JAHKKG010000003.1"/>
</dbReference>